<evidence type="ECO:0000313" key="6">
    <source>
        <dbReference type="EMBL" id="TLE03355.1"/>
    </source>
</evidence>
<evidence type="ECO:0000256" key="2">
    <source>
        <dbReference type="ARBA" id="ARBA00022517"/>
    </source>
</evidence>
<evidence type="ECO:0000313" key="7">
    <source>
        <dbReference type="Proteomes" id="UP000029707"/>
    </source>
</evidence>
<dbReference type="PANTHER" id="PTHR33867">
    <property type="entry name" value="RIBOSOME MATURATION FACTOR RIMP"/>
    <property type="match status" value="1"/>
</dbReference>
<comment type="similarity">
    <text evidence="3">Belongs to the RimP family.</text>
</comment>
<dbReference type="CDD" id="cd01734">
    <property type="entry name" value="YlxS_C"/>
    <property type="match status" value="1"/>
</dbReference>
<comment type="function">
    <text evidence="3">Required for maturation of 30S ribosomal subunits.</text>
</comment>
<dbReference type="InterPro" id="IPR003728">
    <property type="entry name" value="Ribosome_maturation_RimP"/>
</dbReference>
<dbReference type="SUPFAM" id="SSF75420">
    <property type="entry name" value="YhbC-like, N-terminal domain"/>
    <property type="match status" value="1"/>
</dbReference>
<dbReference type="GO" id="GO:0006412">
    <property type="term" value="P:translation"/>
    <property type="evidence" value="ECO:0007669"/>
    <property type="project" value="TreeGrafter"/>
</dbReference>
<dbReference type="EMBL" id="JRMQ02000001">
    <property type="protein sequence ID" value="TLE03355.1"/>
    <property type="molecule type" value="Genomic_DNA"/>
</dbReference>
<protein>
    <recommendedName>
        <fullName evidence="3">Ribosome maturation factor RimP</fullName>
    </recommendedName>
</protein>
<feature type="domain" description="Ribosome maturation factor RimP N-terminal" evidence="4">
    <location>
        <begin position="10"/>
        <end position="92"/>
    </location>
</feature>
<keyword evidence="7" id="KW-1185">Reference proteome</keyword>
<dbReference type="InterPro" id="IPR028989">
    <property type="entry name" value="RimP_N"/>
</dbReference>
<keyword evidence="2 3" id="KW-0690">Ribosome biogenesis</keyword>
<accession>A0A4U8TU11</accession>
<dbReference type="OrthoDB" id="9805006at2"/>
<proteinExistence type="inferred from homology"/>
<dbReference type="PANTHER" id="PTHR33867:SF1">
    <property type="entry name" value="RIBOSOME MATURATION FACTOR RIMP"/>
    <property type="match status" value="1"/>
</dbReference>
<gene>
    <name evidence="3" type="primary">rimP</name>
    <name evidence="6" type="ORF">LS65_000870</name>
</gene>
<dbReference type="Proteomes" id="UP000029707">
    <property type="component" value="Unassembled WGS sequence"/>
</dbReference>
<evidence type="ECO:0000256" key="1">
    <source>
        <dbReference type="ARBA" id="ARBA00022490"/>
    </source>
</evidence>
<keyword evidence="1 3" id="KW-0963">Cytoplasm</keyword>
<reference evidence="6 7" key="1">
    <citation type="journal article" date="2014" name="Genome Announc.">
        <title>Draft genome sequences of eight enterohepatic helicobacter species isolated from both laboratory and wild rodents.</title>
        <authorList>
            <person name="Sheh A."/>
            <person name="Shen Z."/>
            <person name="Fox J.G."/>
        </authorList>
    </citation>
    <scope>NUCLEOTIDE SEQUENCE [LARGE SCALE GENOMIC DNA]</scope>
    <source>
        <strain evidence="6 7">MIT 01-6451</strain>
    </source>
</reference>
<dbReference type="HAMAP" id="MF_01077">
    <property type="entry name" value="RimP"/>
    <property type="match status" value="1"/>
</dbReference>
<name>A0A4U8TU11_9HELI</name>
<comment type="subcellular location">
    <subcellularLocation>
        <location evidence="3">Cytoplasm</location>
    </subcellularLocation>
</comment>
<dbReference type="InterPro" id="IPR036847">
    <property type="entry name" value="RimP_C_sf"/>
</dbReference>
<dbReference type="AlphaFoldDB" id="A0A4U8TU11"/>
<dbReference type="Pfam" id="PF17384">
    <property type="entry name" value="DUF150_C"/>
    <property type="match status" value="1"/>
</dbReference>
<dbReference type="GO" id="GO:0000028">
    <property type="term" value="P:ribosomal small subunit assembly"/>
    <property type="evidence" value="ECO:0007669"/>
    <property type="project" value="TreeGrafter"/>
</dbReference>
<evidence type="ECO:0000259" key="4">
    <source>
        <dbReference type="Pfam" id="PF02576"/>
    </source>
</evidence>
<dbReference type="STRING" id="425400.LS65_06220"/>
<evidence type="ECO:0000259" key="5">
    <source>
        <dbReference type="Pfam" id="PF17384"/>
    </source>
</evidence>
<dbReference type="SUPFAM" id="SSF74942">
    <property type="entry name" value="YhbC-like, C-terminal domain"/>
    <property type="match status" value="1"/>
</dbReference>
<dbReference type="RefSeq" id="WP_034362430.1">
    <property type="nucleotide sequence ID" value="NZ_CAJUDB010000019.1"/>
</dbReference>
<dbReference type="Pfam" id="PF02576">
    <property type="entry name" value="RimP_N"/>
    <property type="match status" value="1"/>
</dbReference>
<sequence>MLSLHTQEKIAKMASTFGLYIYDIAMLKENEQCILRISITRKAPMQVLDSQNSNAVSLQDCQDLSEVISPLLDVEEANLPPYFLEVSSPGLERILKTHTHYTFSLGEMVSVRLMDKSIIEGILHNVSENGIEVKVQNEIQYIAFGDIKKTKVTFAFS</sequence>
<evidence type="ECO:0000256" key="3">
    <source>
        <dbReference type="HAMAP-Rule" id="MF_01077"/>
    </source>
</evidence>
<comment type="caution">
    <text evidence="6">The sequence shown here is derived from an EMBL/GenBank/DDBJ whole genome shotgun (WGS) entry which is preliminary data.</text>
</comment>
<dbReference type="Gene3D" id="3.30.300.70">
    <property type="entry name" value="RimP-like superfamily, N-terminal"/>
    <property type="match status" value="1"/>
</dbReference>
<dbReference type="InterPro" id="IPR028998">
    <property type="entry name" value="RimP_C"/>
</dbReference>
<dbReference type="InterPro" id="IPR035956">
    <property type="entry name" value="RimP_N_sf"/>
</dbReference>
<feature type="domain" description="Ribosome maturation factor RimP C-terminal" evidence="5">
    <location>
        <begin position="95"/>
        <end position="156"/>
    </location>
</feature>
<dbReference type="GO" id="GO:0005829">
    <property type="term" value="C:cytosol"/>
    <property type="evidence" value="ECO:0007669"/>
    <property type="project" value="TreeGrafter"/>
</dbReference>
<organism evidence="6 7">
    <name type="scientific">Helicobacter japonicus</name>
    <dbReference type="NCBI Taxonomy" id="425400"/>
    <lineage>
        <taxon>Bacteria</taxon>
        <taxon>Pseudomonadati</taxon>
        <taxon>Campylobacterota</taxon>
        <taxon>Epsilonproteobacteria</taxon>
        <taxon>Campylobacterales</taxon>
        <taxon>Helicobacteraceae</taxon>
        <taxon>Helicobacter</taxon>
    </lineage>
</organism>